<dbReference type="VEuPathDB" id="CryptoDB:Cvel_12510"/>
<protein>
    <recommendedName>
        <fullName evidence="1">Reverse transcriptase domain-containing protein</fullName>
    </recommendedName>
</protein>
<evidence type="ECO:0000313" key="2">
    <source>
        <dbReference type="EMBL" id="CEM54111.1"/>
    </source>
</evidence>
<name>A0A0G4IAG6_9ALVE</name>
<evidence type="ECO:0000259" key="1">
    <source>
        <dbReference type="PROSITE" id="PS50878"/>
    </source>
</evidence>
<dbReference type="AlphaFoldDB" id="A0A0G4IAG6"/>
<gene>
    <name evidence="2" type="ORF">Cvel_12510</name>
</gene>
<reference evidence="2" key="1">
    <citation type="submission" date="2014-11" db="EMBL/GenBank/DDBJ databases">
        <authorList>
            <person name="Otto D Thomas"/>
            <person name="Naeem Raeece"/>
        </authorList>
    </citation>
    <scope>NUCLEOTIDE SEQUENCE</scope>
</reference>
<dbReference type="PhylomeDB" id="A0A0G4IAG6"/>
<feature type="domain" description="Reverse transcriptase" evidence="1">
    <location>
        <begin position="62"/>
        <end position="327"/>
    </location>
</feature>
<sequence>MPPLEIGADSLLNALRTAPRGSAQGITGWRYEHLRFLLPLDGTGAIGRKQAAVLAWGQDLIAGWAPPEVLDLLACGRCFALRKNKDGTKIRLITVGDAVRRWISRAVLQEYGERIEKHLGVRQYAVRTQDGCARLYHTVRTALQMDKSAIFLRLDTQNAFNAADRQKIMDEVLEHFLELYTFLMFFYGRAAPTFFQTDSGETRVIMSEEGVQQGDVMGPALFCIGLKPVLDRLAEMLQQQHPRQSTMFGAFMDDVGLIFPAGGLKKAWEAAVREFATFNLTLNLEKGKSLTFSPDWAKRYRESNTVRWQCPEDPPNGLELSREGFTLGGGGIGTHEFELQRFEEVKKDAVELAEKVAEYRDPQGSWLLFQYCVFPKLSFLLRLMGDVIPAMV</sequence>
<dbReference type="EMBL" id="CDMZ01005756">
    <property type="protein sequence ID" value="CEM54111.1"/>
    <property type="molecule type" value="Genomic_DNA"/>
</dbReference>
<dbReference type="Pfam" id="PF00078">
    <property type="entry name" value="RVT_1"/>
    <property type="match status" value="1"/>
</dbReference>
<accession>A0A0G4IAG6</accession>
<dbReference type="PROSITE" id="PS50878">
    <property type="entry name" value="RT_POL"/>
    <property type="match status" value="1"/>
</dbReference>
<proteinExistence type="predicted"/>
<dbReference type="InterPro" id="IPR000477">
    <property type="entry name" value="RT_dom"/>
</dbReference>
<organism evidence="2">
    <name type="scientific">Chromera velia CCMP2878</name>
    <dbReference type="NCBI Taxonomy" id="1169474"/>
    <lineage>
        <taxon>Eukaryota</taxon>
        <taxon>Sar</taxon>
        <taxon>Alveolata</taxon>
        <taxon>Colpodellida</taxon>
        <taxon>Chromeraceae</taxon>
        <taxon>Chromera</taxon>
    </lineage>
</organism>